<evidence type="ECO:0000313" key="2">
    <source>
        <dbReference type="Proteomes" id="UP000499080"/>
    </source>
</evidence>
<protein>
    <recommendedName>
        <fullName evidence="3">Retrovirus-related Pol polyprotein from transposon TNT 1-94</fullName>
    </recommendedName>
</protein>
<sequence length="106" mass="12704">MTWFDRILDECRDRKIIENIQEKSTSYVDNLAAIDFVKSPVENHRSKYIDIKLFFIRNVVYKELFELKYVRSKDNLSDIFTKAPTKHDLEKFDVVFKKNVSDTVYS</sequence>
<organism evidence="1 2">
    <name type="scientific">Araneus ventricosus</name>
    <name type="common">Orbweaver spider</name>
    <name type="synonym">Epeira ventricosa</name>
    <dbReference type="NCBI Taxonomy" id="182803"/>
    <lineage>
        <taxon>Eukaryota</taxon>
        <taxon>Metazoa</taxon>
        <taxon>Ecdysozoa</taxon>
        <taxon>Arthropoda</taxon>
        <taxon>Chelicerata</taxon>
        <taxon>Arachnida</taxon>
        <taxon>Araneae</taxon>
        <taxon>Araneomorphae</taxon>
        <taxon>Entelegynae</taxon>
        <taxon>Araneoidea</taxon>
        <taxon>Araneidae</taxon>
        <taxon>Araneus</taxon>
    </lineage>
</organism>
<name>A0A4Y2VST3_ARAVE</name>
<evidence type="ECO:0000313" key="1">
    <source>
        <dbReference type="EMBL" id="GBO27284.1"/>
    </source>
</evidence>
<accession>A0A4Y2VST3</accession>
<dbReference type="AlphaFoldDB" id="A0A4Y2VST3"/>
<dbReference type="OrthoDB" id="8188638at2759"/>
<proteinExistence type="predicted"/>
<dbReference type="EMBL" id="BGPR01050260">
    <property type="protein sequence ID" value="GBO27284.1"/>
    <property type="molecule type" value="Genomic_DNA"/>
</dbReference>
<keyword evidence="2" id="KW-1185">Reference proteome</keyword>
<comment type="caution">
    <text evidence="1">The sequence shown here is derived from an EMBL/GenBank/DDBJ whole genome shotgun (WGS) entry which is preliminary data.</text>
</comment>
<evidence type="ECO:0008006" key="3">
    <source>
        <dbReference type="Google" id="ProtNLM"/>
    </source>
</evidence>
<dbReference type="CDD" id="cd09272">
    <property type="entry name" value="RNase_HI_RT_Ty1"/>
    <property type="match status" value="1"/>
</dbReference>
<dbReference type="Proteomes" id="UP000499080">
    <property type="component" value="Unassembled WGS sequence"/>
</dbReference>
<reference evidence="1 2" key="1">
    <citation type="journal article" date="2019" name="Sci. Rep.">
        <title>Orb-weaving spider Araneus ventricosus genome elucidates the spidroin gene catalogue.</title>
        <authorList>
            <person name="Kono N."/>
            <person name="Nakamura H."/>
            <person name="Ohtoshi R."/>
            <person name="Moran D.A.P."/>
            <person name="Shinohara A."/>
            <person name="Yoshida Y."/>
            <person name="Fujiwara M."/>
            <person name="Mori M."/>
            <person name="Tomita M."/>
            <person name="Arakawa K."/>
        </authorList>
    </citation>
    <scope>NUCLEOTIDE SEQUENCE [LARGE SCALE GENOMIC DNA]</scope>
</reference>
<gene>
    <name evidence="1" type="ORF">AVEN_154651_1</name>
</gene>